<dbReference type="SMART" id="SM01329">
    <property type="entry name" value="Iso_dh"/>
    <property type="match status" value="1"/>
</dbReference>
<keyword evidence="11 14" id="KW-0520">NAD</keyword>
<comment type="similarity">
    <text evidence="4 14">Belongs to the isocitrate and isopropylmalate dehydrogenases family. LeuB type 1 subfamily.</text>
</comment>
<keyword evidence="12 14" id="KW-0464">Manganese</keyword>
<evidence type="ECO:0000256" key="8">
    <source>
        <dbReference type="ARBA" id="ARBA00022723"/>
    </source>
</evidence>
<dbReference type="InterPro" id="IPR004429">
    <property type="entry name" value="Isopropylmalate_DH"/>
</dbReference>
<dbReference type="EC" id="1.1.1.85" evidence="14"/>
<dbReference type="EMBL" id="JXKD01000009">
    <property type="protein sequence ID" value="OJG10285.1"/>
    <property type="molecule type" value="Genomic_DNA"/>
</dbReference>
<dbReference type="Pfam" id="PF00180">
    <property type="entry name" value="Iso_dh"/>
    <property type="match status" value="1"/>
</dbReference>
<dbReference type="GO" id="GO:0003862">
    <property type="term" value="F:3-isopropylmalate dehydrogenase activity"/>
    <property type="evidence" value="ECO:0007669"/>
    <property type="project" value="UniProtKB-UniRule"/>
</dbReference>
<feature type="binding site" evidence="14">
    <location>
        <position position="217"/>
    </location>
    <ligand>
        <name>substrate</name>
    </ligand>
</feature>
<dbReference type="STRING" id="328396.RU93_GL002310"/>
<dbReference type="GO" id="GO:0000287">
    <property type="term" value="F:magnesium ion binding"/>
    <property type="evidence" value="ECO:0007669"/>
    <property type="project" value="InterPro"/>
</dbReference>
<sequence>MEKKIVVLAGDGIGPEIMASALEVLEVITQKSEVTFTFEAHDFGGAAIDSCGEPFPKSTLEACESADAILLGAIGGPKWENVENTPEKGLLALRKALKLFANIRPITVPDVLLDRSPIKEEIIKGTDFVIVRELTSGMYFGEPRFLGDTEAYDTNYYHEAEIRQIMRQAFKIAQGRKKQVLSVDKANVLATSKLWRRVAEEVALEFPDCTLSHQYVDSAAMKIIQNPRAFDVIVTENLFGDILSDEASVLPGTLGVLPSASYGETGIALYEPIHGSAPDIAGQNSANPVSMMLSASLMLRQSFGLETMADQIEEACFATMEAGLLTSDLGGTASTSAFTQAVIQRIQGEEK</sequence>
<keyword evidence="14" id="KW-0963">Cytoplasm</keyword>
<dbReference type="Proteomes" id="UP000182149">
    <property type="component" value="Unassembled WGS sequence"/>
</dbReference>
<evidence type="ECO:0000256" key="4">
    <source>
        <dbReference type="ARBA" id="ARBA00008319"/>
    </source>
</evidence>
<dbReference type="OrthoDB" id="9806254at2"/>
<dbReference type="NCBIfam" id="TIGR00169">
    <property type="entry name" value="leuB"/>
    <property type="match status" value="1"/>
</dbReference>
<evidence type="ECO:0000256" key="12">
    <source>
        <dbReference type="ARBA" id="ARBA00023211"/>
    </source>
</evidence>
<evidence type="ECO:0000256" key="10">
    <source>
        <dbReference type="ARBA" id="ARBA00023002"/>
    </source>
</evidence>
<comment type="pathway">
    <text evidence="3 14 15">Amino-acid biosynthesis; L-leucine biosynthesis; L-leucine from 3-methyl-2-oxobutanoate: step 3/4.</text>
</comment>
<feature type="binding site" evidence="14">
    <location>
        <position position="104"/>
    </location>
    <ligand>
        <name>substrate</name>
    </ligand>
</feature>
<dbReference type="SUPFAM" id="SSF53659">
    <property type="entry name" value="Isocitrate/Isopropylmalate dehydrogenase-like"/>
    <property type="match status" value="1"/>
</dbReference>
<gene>
    <name evidence="14" type="primary">leuB</name>
    <name evidence="17" type="ORF">RU93_GL002310</name>
</gene>
<comment type="caution">
    <text evidence="17">The sequence shown here is derived from an EMBL/GenBank/DDBJ whole genome shotgun (WGS) entry which is preliminary data.</text>
</comment>
<feature type="binding site" evidence="14">
    <location>
        <position position="245"/>
    </location>
    <ligand>
        <name>Mg(2+)</name>
        <dbReference type="ChEBI" id="CHEBI:18420"/>
    </ligand>
</feature>
<evidence type="ECO:0000256" key="14">
    <source>
        <dbReference type="HAMAP-Rule" id="MF_01033"/>
    </source>
</evidence>
<name>A0A1L8QRZ0_9ENTE</name>
<comment type="subcellular location">
    <subcellularLocation>
        <location evidence="14">Cytoplasm</location>
    </subcellularLocation>
</comment>
<feature type="binding site" evidence="14">
    <location>
        <begin position="275"/>
        <end position="287"/>
    </location>
    <ligand>
        <name>NAD(+)</name>
        <dbReference type="ChEBI" id="CHEBI:57540"/>
    </ligand>
</feature>
<keyword evidence="18" id="KW-1185">Reference proteome</keyword>
<feature type="binding site" evidence="14">
    <location>
        <position position="241"/>
    </location>
    <ligand>
        <name>Mg(2+)</name>
        <dbReference type="ChEBI" id="CHEBI:18420"/>
    </ligand>
</feature>
<evidence type="ECO:0000256" key="2">
    <source>
        <dbReference type="ARBA" id="ARBA00001936"/>
    </source>
</evidence>
<dbReference type="RefSeq" id="WP_071875003.1">
    <property type="nucleotide sequence ID" value="NZ_JBHSHF010000015.1"/>
</dbReference>
<feature type="site" description="Important for catalysis" evidence="14">
    <location>
        <position position="185"/>
    </location>
</feature>
<keyword evidence="9 14" id="KW-0460">Magnesium</keyword>
<evidence type="ECO:0000256" key="11">
    <source>
        <dbReference type="ARBA" id="ARBA00023027"/>
    </source>
</evidence>
<keyword evidence="10 14" id="KW-0560">Oxidoreductase</keyword>
<dbReference type="GO" id="GO:0009098">
    <property type="term" value="P:L-leucine biosynthetic process"/>
    <property type="evidence" value="ECO:0007669"/>
    <property type="project" value="UniProtKB-UniRule"/>
</dbReference>
<dbReference type="InterPro" id="IPR019818">
    <property type="entry name" value="IsoCit/isopropylmalate_DH_CS"/>
</dbReference>
<keyword evidence="6 14" id="KW-0432">Leucine biosynthesis</keyword>
<comment type="cofactor">
    <cofactor evidence="2">
        <name>Mn(2+)</name>
        <dbReference type="ChEBI" id="CHEBI:29035"/>
    </cofactor>
</comment>
<feature type="binding site" evidence="14">
    <location>
        <position position="94"/>
    </location>
    <ligand>
        <name>substrate</name>
    </ligand>
</feature>
<comment type="cofactor">
    <cofactor evidence="14 15">
        <name>Mg(2+)</name>
        <dbReference type="ChEBI" id="CHEBI:18420"/>
    </cofactor>
    <cofactor evidence="14 15">
        <name>Mn(2+)</name>
        <dbReference type="ChEBI" id="CHEBI:29035"/>
    </cofactor>
    <text evidence="14 15">Binds 1 Mg(2+) or Mn(2+) ion per subunit.</text>
</comment>
<evidence type="ECO:0000256" key="15">
    <source>
        <dbReference type="RuleBase" id="RU004445"/>
    </source>
</evidence>
<proteinExistence type="inferred from homology"/>
<keyword evidence="13 14" id="KW-0100">Branched-chain amino acid biosynthesis</keyword>
<feature type="site" description="Important for catalysis" evidence="14">
    <location>
        <position position="139"/>
    </location>
</feature>
<dbReference type="PROSITE" id="PS00470">
    <property type="entry name" value="IDH_IMDH"/>
    <property type="match status" value="1"/>
</dbReference>
<keyword evidence="8 14" id="KW-0479">Metal-binding</keyword>
<comment type="subunit">
    <text evidence="5 14 15">Homodimer.</text>
</comment>
<dbReference type="PANTHER" id="PTHR42979:SF1">
    <property type="entry name" value="3-ISOPROPYLMALATE DEHYDROGENASE"/>
    <property type="match status" value="1"/>
</dbReference>
<evidence type="ECO:0000256" key="9">
    <source>
        <dbReference type="ARBA" id="ARBA00022842"/>
    </source>
</evidence>
<evidence type="ECO:0000256" key="5">
    <source>
        <dbReference type="ARBA" id="ARBA00011738"/>
    </source>
</evidence>
<evidence type="ECO:0000313" key="18">
    <source>
        <dbReference type="Proteomes" id="UP000182149"/>
    </source>
</evidence>
<evidence type="ECO:0000313" key="17">
    <source>
        <dbReference type="EMBL" id="OJG10285.1"/>
    </source>
</evidence>
<comment type="caution">
    <text evidence="14">Lacks conserved residue(s) required for the propagation of feature annotation.</text>
</comment>
<dbReference type="GO" id="GO:0051287">
    <property type="term" value="F:NAD binding"/>
    <property type="evidence" value="ECO:0007669"/>
    <property type="project" value="InterPro"/>
</dbReference>
<dbReference type="InterPro" id="IPR024084">
    <property type="entry name" value="IsoPropMal-DH-like_dom"/>
</dbReference>
<organism evidence="17 18">
    <name type="scientific">Enterococcus aquimarinus</name>
    <dbReference type="NCBI Taxonomy" id="328396"/>
    <lineage>
        <taxon>Bacteria</taxon>
        <taxon>Bacillati</taxon>
        <taxon>Bacillota</taxon>
        <taxon>Bacilli</taxon>
        <taxon>Lactobacillales</taxon>
        <taxon>Enterococcaceae</taxon>
        <taxon>Enterococcus</taxon>
    </lineage>
</organism>
<comment type="function">
    <text evidence="14 15">Catalyzes the oxidation of 3-carboxy-2-hydroxy-4-methylpentanoate (3-isopropylmalate) to 3-carboxy-4-methyl-2-oxopentanoate. The product decarboxylates to 4-methyl-2 oxopentanoate.</text>
</comment>
<accession>A0A1L8QRZ0</accession>
<protein>
    <recommendedName>
        <fullName evidence="14">3-isopropylmalate dehydrogenase</fullName>
        <ecNumber evidence="14">1.1.1.85</ecNumber>
    </recommendedName>
    <alternativeName>
        <fullName evidence="14">3-IPM-DH</fullName>
    </alternativeName>
    <alternativeName>
        <fullName evidence="14">Beta-IPM dehydrogenase</fullName>
        <shortName evidence="14">IMDH</shortName>
    </alternativeName>
</protein>
<comment type="catalytic activity">
    <reaction evidence="1 14 15">
        <text>(2R,3S)-3-isopropylmalate + NAD(+) = 4-methyl-2-oxopentanoate + CO2 + NADH</text>
        <dbReference type="Rhea" id="RHEA:32271"/>
        <dbReference type="ChEBI" id="CHEBI:16526"/>
        <dbReference type="ChEBI" id="CHEBI:17865"/>
        <dbReference type="ChEBI" id="CHEBI:35121"/>
        <dbReference type="ChEBI" id="CHEBI:57540"/>
        <dbReference type="ChEBI" id="CHEBI:57945"/>
        <dbReference type="EC" id="1.1.1.85"/>
    </reaction>
</comment>
<reference evidence="17 18" key="1">
    <citation type="submission" date="2014-12" db="EMBL/GenBank/DDBJ databases">
        <title>Draft genome sequences of 29 type strains of Enterococci.</title>
        <authorList>
            <person name="Zhong Z."/>
            <person name="Sun Z."/>
            <person name="Liu W."/>
            <person name="Zhang W."/>
            <person name="Zhang H."/>
        </authorList>
    </citation>
    <scope>NUCLEOTIDE SEQUENCE [LARGE SCALE GENOMIC DNA]</scope>
    <source>
        <strain evidence="17 18">DSM 17690</strain>
    </source>
</reference>
<feature type="binding site" evidence="14">
    <location>
        <position position="217"/>
    </location>
    <ligand>
        <name>Mg(2+)</name>
        <dbReference type="ChEBI" id="CHEBI:18420"/>
    </ligand>
</feature>
<dbReference type="HAMAP" id="MF_01033">
    <property type="entry name" value="LeuB_type1"/>
    <property type="match status" value="1"/>
</dbReference>
<keyword evidence="7 14" id="KW-0028">Amino-acid biosynthesis</keyword>
<evidence type="ECO:0000256" key="1">
    <source>
        <dbReference type="ARBA" id="ARBA00000624"/>
    </source>
</evidence>
<evidence type="ECO:0000256" key="7">
    <source>
        <dbReference type="ARBA" id="ARBA00022605"/>
    </source>
</evidence>
<dbReference type="PANTHER" id="PTHR42979">
    <property type="entry name" value="3-ISOPROPYLMALATE DEHYDROGENASE"/>
    <property type="match status" value="1"/>
</dbReference>
<dbReference type="AlphaFoldDB" id="A0A1L8QRZ0"/>
<evidence type="ECO:0000256" key="6">
    <source>
        <dbReference type="ARBA" id="ARBA00022430"/>
    </source>
</evidence>
<feature type="domain" description="Isopropylmalate dehydrogenase-like" evidence="16">
    <location>
        <begin position="4"/>
        <end position="342"/>
    </location>
</feature>
<dbReference type="FunFam" id="3.40.718.10:FF:000006">
    <property type="entry name" value="3-isopropylmalate dehydrogenase"/>
    <property type="match status" value="1"/>
</dbReference>
<evidence type="ECO:0000256" key="3">
    <source>
        <dbReference type="ARBA" id="ARBA00004762"/>
    </source>
</evidence>
<dbReference type="UniPathway" id="UPA00048">
    <property type="reaction ID" value="UER00072"/>
</dbReference>
<dbReference type="GO" id="GO:0005829">
    <property type="term" value="C:cytosol"/>
    <property type="evidence" value="ECO:0007669"/>
    <property type="project" value="TreeGrafter"/>
</dbReference>
<dbReference type="Gene3D" id="3.40.718.10">
    <property type="entry name" value="Isopropylmalate Dehydrogenase"/>
    <property type="match status" value="1"/>
</dbReference>
<evidence type="ECO:0000256" key="13">
    <source>
        <dbReference type="ARBA" id="ARBA00023304"/>
    </source>
</evidence>
<feature type="binding site" evidence="14">
    <location>
        <position position="132"/>
    </location>
    <ligand>
        <name>substrate</name>
    </ligand>
</feature>
<evidence type="ECO:0000259" key="16">
    <source>
        <dbReference type="SMART" id="SM01329"/>
    </source>
</evidence>